<comment type="caution">
    <text evidence="1">The sequence shown here is derived from an EMBL/GenBank/DDBJ whole genome shotgun (WGS) entry which is preliminary data.</text>
</comment>
<name>A0A0G0FFG8_9BACT</name>
<evidence type="ECO:0000313" key="2">
    <source>
        <dbReference type="Proteomes" id="UP000034536"/>
    </source>
</evidence>
<gene>
    <name evidence="1" type="ORF">UR89_C0031G0013</name>
</gene>
<organism evidence="1 2">
    <name type="scientific">Candidatus Roizmanbacteria bacterium GW2011_GWA2_35_8</name>
    <dbReference type="NCBI Taxonomy" id="1618479"/>
    <lineage>
        <taxon>Bacteria</taxon>
        <taxon>Candidatus Roizmaniibacteriota</taxon>
    </lineage>
</organism>
<sequence length="39" mass="4804">YEREKKSIKKFKDRLRPFLINEDASEKLDYFQSVINQLI</sequence>
<dbReference type="Proteomes" id="UP000034536">
    <property type="component" value="Unassembled WGS sequence"/>
</dbReference>
<feature type="non-terminal residue" evidence="1">
    <location>
        <position position="1"/>
    </location>
</feature>
<protein>
    <submittedName>
        <fullName evidence="1">Uncharacterized protein</fullName>
    </submittedName>
</protein>
<proteinExistence type="predicted"/>
<reference evidence="1 2" key="1">
    <citation type="journal article" date="2015" name="Nature">
        <title>rRNA introns, odd ribosomes, and small enigmatic genomes across a large radiation of phyla.</title>
        <authorList>
            <person name="Brown C.T."/>
            <person name="Hug L.A."/>
            <person name="Thomas B.C."/>
            <person name="Sharon I."/>
            <person name="Castelle C.J."/>
            <person name="Singh A."/>
            <person name="Wilkins M.J."/>
            <person name="Williams K.H."/>
            <person name="Banfield J.F."/>
        </authorList>
    </citation>
    <scope>NUCLEOTIDE SEQUENCE [LARGE SCALE GENOMIC DNA]</scope>
</reference>
<accession>A0A0G0FFG8</accession>
<evidence type="ECO:0000313" key="1">
    <source>
        <dbReference type="EMBL" id="KKP86170.1"/>
    </source>
</evidence>
<dbReference type="AlphaFoldDB" id="A0A0G0FFG8"/>
<dbReference type="EMBL" id="LBQX01000031">
    <property type="protein sequence ID" value="KKP86170.1"/>
    <property type="molecule type" value="Genomic_DNA"/>
</dbReference>